<sequence>MHSELSSTTQTRRILRMKLLPTLLAGAALVLSAVTAQAEVRFGVMNESYPPFFAKDASGQWQGWEIDLMNAVCEEMKEKCSIVEISWDGLIPALQSKKFDVIWSSMSNTAERSKVIDFTDKYYNTPSTLIGPKDQKPGATAEDVKGKTIGIQVSTIQSEYYKKYFAAAAEEKTYQTLDEAFQDLASGRIDYVFGDSLALDAFLKSDGGKDCCAKMGDVADDKEILGAGVSGGLRKEDTELKAKLNTAIAAVRASGQYDAINKKYFDFDIYGAK</sequence>
<gene>
    <name evidence="5" type="ordered locus">pRL100410</name>
</gene>
<feature type="chain" id="PRO_5004194020" evidence="3">
    <location>
        <begin position="39"/>
        <end position="273"/>
    </location>
</feature>
<keyword evidence="2 3" id="KW-0732">Signal</keyword>
<comment type="subcellular location">
    <subcellularLocation>
        <location evidence="1">Periplasm</location>
    </subcellularLocation>
</comment>
<evidence type="ECO:0000256" key="3">
    <source>
        <dbReference type="SAM" id="SignalP"/>
    </source>
</evidence>
<evidence type="ECO:0000313" key="5">
    <source>
        <dbReference type="EMBL" id="CAK10636.1"/>
    </source>
</evidence>
<dbReference type="HOGENOM" id="CLU_019602_18_0_5"/>
<reference evidence="5 6" key="1">
    <citation type="journal article" date="2006" name="Genome Biol.">
        <title>The genome of Rhizobium leguminosarum has recognizable core and accessory components.</title>
        <authorList>
            <person name="Young J.W."/>
            <person name="Crossman L.C."/>
            <person name="Johnston A.W.B."/>
            <person name="Thomson N.R."/>
            <person name="Ghazoui Z.F."/>
            <person name="Hull K.H."/>
            <person name="Wexler M."/>
            <person name="Curson A.R.J."/>
            <person name="Todd J.D."/>
            <person name="Poole P.S."/>
            <person name="Mauchline T.H."/>
            <person name="East A.K."/>
            <person name="Quail M.A."/>
            <person name="Churcher C."/>
            <person name="Arrowsmith C."/>
            <person name="Cherevach A."/>
            <person name="Chillingworth T."/>
            <person name="Clarke K."/>
            <person name="Cronin A."/>
            <person name="Davis P."/>
            <person name="Fraser A."/>
            <person name="Hance Z."/>
            <person name="Hauser H."/>
            <person name="Jagels K."/>
            <person name="Moule S."/>
            <person name="Mungall K."/>
            <person name="Norbertczak H."/>
            <person name="Rabbinowitsch E."/>
            <person name="Sanders M."/>
            <person name="Simmonds M."/>
            <person name="Whitehead S."/>
            <person name="Parkhill J."/>
        </authorList>
    </citation>
    <scope>NUCLEOTIDE SEQUENCE [LARGE SCALE GENOMIC DNA]</scope>
    <source>
        <strain evidence="6">DSM 114642 / LMG 32736 / 3841</strain>
    </source>
</reference>
<dbReference type="KEGG" id="rle:pRL100410"/>
<dbReference type="EnsemblBacteria" id="CAK10636">
    <property type="protein sequence ID" value="CAK10636"/>
    <property type="gene ID" value="pRL100410"/>
</dbReference>
<dbReference type="Gene3D" id="3.40.190.10">
    <property type="entry name" value="Periplasmic binding protein-like II"/>
    <property type="match status" value="2"/>
</dbReference>
<dbReference type="GO" id="GO:0042597">
    <property type="term" value="C:periplasmic space"/>
    <property type="evidence" value="ECO:0007669"/>
    <property type="project" value="UniProtKB-SubCell"/>
</dbReference>
<dbReference type="SUPFAM" id="SSF53850">
    <property type="entry name" value="Periplasmic binding protein-like II"/>
    <property type="match status" value="1"/>
</dbReference>
<keyword evidence="5" id="KW-0614">Plasmid</keyword>
<proteinExistence type="predicted"/>
<evidence type="ECO:0000256" key="2">
    <source>
        <dbReference type="ARBA" id="ARBA00022729"/>
    </source>
</evidence>
<evidence type="ECO:0000256" key="1">
    <source>
        <dbReference type="ARBA" id="ARBA00004418"/>
    </source>
</evidence>
<feature type="signal peptide" evidence="3">
    <location>
        <begin position="1"/>
        <end position="38"/>
    </location>
</feature>
<dbReference type="Pfam" id="PF00497">
    <property type="entry name" value="SBP_bac_3"/>
    <property type="match status" value="1"/>
</dbReference>
<dbReference type="InterPro" id="IPR001638">
    <property type="entry name" value="Solute-binding_3/MltF_N"/>
</dbReference>
<accession>Q1M796</accession>
<dbReference type="PANTHER" id="PTHR35936:SF13">
    <property type="entry name" value="HISTIDINE-BINDING PERIPLASMIC PROTEIN"/>
    <property type="match status" value="1"/>
</dbReference>
<geneLocation type="plasmid" evidence="5 6">
    <name>pRL10</name>
</geneLocation>
<dbReference type="PANTHER" id="PTHR35936">
    <property type="entry name" value="MEMBRANE-BOUND LYTIC MUREIN TRANSGLYCOSYLASE F"/>
    <property type="match status" value="1"/>
</dbReference>
<dbReference type="SMART" id="SM00062">
    <property type="entry name" value="PBPb"/>
    <property type="match status" value="1"/>
</dbReference>
<evidence type="ECO:0000259" key="4">
    <source>
        <dbReference type="SMART" id="SM00062"/>
    </source>
</evidence>
<organism evidence="5 6">
    <name type="scientific">Rhizobium johnstonii (strain DSM 114642 / LMG 32736 / 3841)</name>
    <name type="common">Rhizobium leguminosarum bv. viciae</name>
    <dbReference type="NCBI Taxonomy" id="216596"/>
    <lineage>
        <taxon>Bacteria</taxon>
        <taxon>Pseudomonadati</taxon>
        <taxon>Pseudomonadota</taxon>
        <taxon>Alphaproteobacteria</taxon>
        <taxon>Hyphomicrobiales</taxon>
        <taxon>Rhizobiaceae</taxon>
        <taxon>Rhizobium/Agrobacterium group</taxon>
        <taxon>Rhizobium</taxon>
        <taxon>Rhizobium johnstonii</taxon>
    </lineage>
</organism>
<name>Q1M796_RHIJ3</name>
<dbReference type="AlphaFoldDB" id="Q1M796"/>
<feature type="domain" description="Solute-binding protein family 3/N-terminal" evidence="4">
    <location>
        <begin position="39"/>
        <end position="268"/>
    </location>
</feature>
<keyword evidence="6" id="KW-1185">Reference proteome</keyword>
<dbReference type="Proteomes" id="UP000006575">
    <property type="component" value="Plasmid pRL10"/>
</dbReference>
<dbReference type="EMBL" id="AM236084">
    <property type="protein sequence ID" value="CAK10636.1"/>
    <property type="molecule type" value="Genomic_DNA"/>
</dbReference>
<protein>
    <submittedName>
        <fullName evidence="5">Substrate-binding component of ABC transporter</fullName>
    </submittedName>
</protein>
<evidence type="ECO:0000313" key="6">
    <source>
        <dbReference type="Proteomes" id="UP000006575"/>
    </source>
</evidence>